<evidence type="ECO:0000313" key="2">
    <source>
        <dbReference type="Proteomes" id="UP000298355"/>
    </source>
</evidence>
<comment type="caution">
    <text evidence="1">The sequence shown here is derived from an EMBL/GenBank/DDBJ whole genome shotgun (WGS) entry which is preliminary data.</text>
</comment>
<evidence type="ECO:0000313" key="1">
    <source>
        <dbReference type="EMBL" id="TFC99219.1"/>
    </source>
</evidence>
<name>A0ABY2J2Q4_9MICO</name>
<dbReference type="EMBL" id="SOGJ01000015">
    <property type="protein sequence ID" value="TFC99219.1"/>
    <property type="molecule type" value="Genomic_DNA"/>
</dbReference>
<dbReference type="Proteomes" id="UP000298355">
    <property type="component" value="Unassembled WGS sequence"/>
</dbReference>
<gene>
    <name evidence="1" type="ORF">E3O65_05940</name>
</gene>
<keyword evidence="2" id="KW-1185">Reference proteome</keyword>
<organism evidence="1 2">
    <name type="scientific">Cryobacterium breve</name>
    <dbReference type="NCBI Taxonomy" id="1259258"/>
    <lineage>
        <taxon>Bacteria</taxon>
        <taxon>Bacillati</taxon>
        <taxon>Actinomycetota</taxon>
        <taxon>Actinomycetes</taxon>
        <taxon>Micrococcales</taxon>
        <taxon>Microbacteriaceae</taxon>
        <taxon>Cryobacterium</taxon>
    </lineage>
</organism>
<sequence length="303" mass="33177">MQIEVDITYWEQACCGVLIRVGDQTTLRLLAVDPASATFRVPPRFEEEHHGQTPPDVPHWPVTGTVSAIEGLRYARIPTPGLAGVHTWDTSQPTSQALGSVGEPAEPAFDQFRVILDVPDDTTLPAFQLGANTIAQSERDAHTANRNRERMRDEVGVLLEALADDAQRRYADVARASRAADRSAMTVEPHRNGAASIRWIRSAGDVDGITVQVGEGTWRLPAARTDAAFVSTFLEAAAAGRVYEHVRPVGSPAQRLETEVLADDGRAWTAAISCEPIEFGRVMAVARPLSDRVQRGEHRYTPW</sequence>
<protein>
    <submittedName>
        <fullName evidence="1">Uncharacterized protein</fullName>
    </submittedName>
</protein>
<dbReference type="RefSeq" id="WP_134362824.1">
    <property type="nucleotide sequence ID" value="NZ_SOGJ01000015.1"/>
</dbReference>
<proteinExistence type="predicted"/>
<reference evidence="1 2" key="1">
    <citation type="submission" date="2019-03" db="EMBL/GenBank/DDBJ databases">
        <title>Genomics of glacier-inhabiting Cryobacterium strains.</title>
        <authorList>
            <person name="Liu Q."/>
            <person name="Xin Y.-H."/>
        </authorList>
    </citation>
    <scope>NUCLEOTIDE SEQUENCE [LARGE SCALE GENOMIC DNA]</scope>
    <source>
        <strain evidence="1 2">TMT4-23</strain>
    </source>
</reference>
<accession>A0ABY2J2Q4</accession>